<dbReference type="InterPro" id="IPR038902">
    <property type="entry name" value="INTS1"/>
</dbReference>
<reference evidence="6 7" key="1">
    <citation type="submission" date="2020-04" db="EMBL/GenBank/DDBJ databases">
        <authorList>
            <person name="Alioto T."/>
            <person name="Alioto T."/>
            <person name="Gomez Garrido J."/>
        </authorList>
    </citation>
    <scope>NUCLEOTIDE SEQUENCE [LARGE SCALE GENOMIC DNA]</scope>
</reference>
<evidence type="ECO:0000313" key="6">
    <source>
        <dbReference type="EMBL" id="CAB3371609.1"/>
    </source>
</evidence>
<keyword evidence="7" id="KW-1185">Reference proteome</keyword>
<dbReference type="OrthoDB" id="8185359at2759"/>
<feature type="domain" description="Integrator complex subunit 1 INTS2-binding" evidence="5">
    <location>
        <begin position="920"/>
        <end position="1233"/>
    </location>
</feature>
<protein>
    <recommendedName>
        <fullName evidence="8">DUF3677 domain-containing protein</fullName>
    </recommendedName>
</protein>
<evidence type="ECO:0000259" key="3">
    <source>
        <dbReference type="Pfam" id="PF22927"/>
    </source>
</evidence>
<evidence type="ECO:0008006" key="8">
    <source>
        <dbReference type="Google" id="ProtNLM"/>
    </source>
</evidence>
<dbReference type="Pfam" id="PF22928">
    <property type="entry name" value="INTS1_R4"/>
    <property type="match status" value="1"/>
</dbReference>
<dbReference type="Proteomes" id="UP000494165">
    <property type="component" value="Unassembled WGS sequence"/>
</dbReference>
<feature type="domain" description="Integrator complex subunit 1 R4" evidence="4">
    <location>
        <begin position="1818"/>
        <end position="1913"/>
    </location>
</feature>
<dbReference type="Pfam" id="PF22929">
    <property type="entry name" value="INTS1_INTS2-bd"/>
    <property type="match status" value="1"/>
</dbReference>
<dbReference type="InterPro" id="IPR053964">
    <property type="entry name" value="INT1_R3"/>
</dbReference>
<dbReference type="InterPro" id="IPR022145">
    <property type="entry name" value="INTS1_RPB2-bd"/>
</dbReference>
<dbReference type="InterPro" id="IPR011989">
    <property type="entry name" value="ARM-like"/>
</dbReference>
<dbReference type="InterPro" id="IPR016024">
    <property type="entry name" value="ARM-type_fold"/>
</dbReference>
<dbReference type="GO" id="GO:0032039">
    <property type="term" value="C:integrator complex"/>
    <property type="evidence" value="ECO:0007669"/>
    <property type="project" value="InterPro"/>
</dbReference>
<gene>
    <name evidence="6" type="ORF">CLODIP_2_CD01583</name>
</gene>
<dbReference type="GO" id="GO:0034474">
    <property type="term" value="P:U2 snRNA 3'-end processing"/>
    <property type="evidence" value="ECO:0007669"/>
    <property type="project" value="InterPro"/>
</dbReference>
<organism evidence="6 7">
    <name type="scientific">Cloeon dipterum</name>
    <dbReference type="NCBI Taxonomy" id="197152"/>
    <lineage>
        <taxon>Eukaryota</taxon>
        <taxon>Metazoa</taxon>
        <taxon>Ecdysozoa</taxon>
        <taxon>Arthropoda</taxon>
        <taxon>Hexapoda</taxon>
        <taxon>Insecta</taxon>
        <taxon>Pterygota</taxon>
        <taxon>Palaeoptera</taxon>
        <taxon>Ephemeroptera</taxon>
        <taxon>Pisciforma</taxon>
        <taxon>Baetidae</taxon>
        <taxon>Cloeon</taxon>
    </lineage>
</organism>
<dbReference type="PANTHER" id="PTHR21224:SF1">
    <property type="entry name" value="INTEGRATOR COMPLEX SUBUNIT 1"/>
    <property type="match status" value="1"/>
</dbReference>
<feature type="compositionally biased region" description="Basic and acidic residues" evidence="1">
    <location>
        <begin position="32"/>
        <end position="41"/>
    </location>
</feature>
<feature type="domain" description="Integrator complex subunit 1 RPB2-binding" evidence="2">
    <location>
        <begin position="290"/>
        <end position="442"/>
    </location>
</feature>
<dbReference type="InterPro" id="IPR053965">
    <property type="entry name" value="INTS1_R4"/>
</dbReference>
<dbReference type="EMBL" id="CADEPI010000063">
    <property type="protein sequence ID" value="CAB3371609.1"/>
    <property type="molecule type" value="Genomic_DNA"/>
</dbReference>
<feature type="domain" description="Integrator complex subunit 1 R3" evidence="3">
    <location>
        <begin position="1608"/>
        <end position="1767"/>
    </location>
</feature>
<dbReference type="SUPFAM" id="SSF48371">
    <property type="entry name" value="ARM repeat"/>
    <property type="match status" value="2"/>
</dbReference>
<evidence type="ECO:0000259" key="5">
    <source>
        <dbReference type="Pfam" id="PF22929"/>
    </source>
</evidence>
<feature type="region of interest" description="Disordered" evidence="1">
    <location>
        <begin position="1"/>
        <end position="82"/>
    </location>
</feature>
<name>A0A8S1CTW0_9INSE</name>
<evidence type="ECO:0000256" key="1">
    <source>
        <dbReference type="SAM" id="MobiDB-lite"/>
    </source>
</evidence>
<evidence type="ECO:0000259" key="4">
    <source>
        <dbReference type="Pfam" id="PF22928"/>
    </source>
</evidence>
<dbReference type="Pfam" id="PF12432">
    <property type="entry name" value="INTS1_RP2B-bd"/>
    <property type="match status" value="1"/>
</dbReference>
<comment type="caution">
    <text evidence="6">The sequence shown here is derived from an EMBL/GenBank/DDBJ whole genome shotgun (WGS) entry which is preliminary data.</text>
</comment>
<dbReference type="Gene3D" id="1.25.10.10">
    <property type="entry name" value="Leucine-rich Repeat Variant"/>
    <property type="match status" value="1"/>
</dbReference>
<proteinExistence type="predicted"/>
<accession>A0A8S1CTW0</accession>
<dbReference type="PANTHER" id="PTHR21224">
    <property type="entry name" value="INTEGRATOR COMPLEX SUBUNIT 1"/>
    <property type="match status" value="1"/>
</dbReference>
<sequence length="1953" mass="217887">MDHRGKSGPGRGGKSKAPQHPANFIALGSKGSRPDLTESKRPGMPPKVGPSSSGQGVDRKRDPSVSVSMPLNKKPKLDAAAKSEDAWDSHAIECDPADLVAKISHAMEEDDATRARGLLCGGLLLLRRGKGDKILLLSLLLIGKQWPKLLIPEVPLLCSALCTKGMRSQTTMGICTLLMNALQNQTSWPEILARVYAEDSAGDRQWVDLEEARPLVENICLSFGTKKPTRSIVPPEVPAMSSEITAMTPEVSAGHCDSPAREEDAGNARRGAAIEALDTGLPMERYKKEAIESVIVSYVKDYMANRPALDPNYKNLAKLMITASGLQGIRLAAIQKLDGWLQSPKLLKPSQDLLLSICANCTSLDDTDVVGHIVKLKCKSKQVLNCFLMCIRELIAAYAGNLGLLLKLVVYNELSSTRNQNNMQVLSTIFSMDQDQSSGMLAEVFHELLIHKEDYLKAMRNFLREMFRNVREKLNVIAFCRVLMQDRSTDPNFRESGSKERMLNSIPDIVCLTILLSITLQVKESASLLARGDTRETSVSNLINFQNLVAKVQKDAAYWLRDTVVKMYRPSEETYTQVMKKVFFLESSDQYHNKDNWPPESDRGTMYRLASDVPVLQKTLMVMCTIGMSNENPITIPNLIDIMERIVKRAALVANEHLNPLYVDKADLLLGLFKLCKYKHPQHYNFSSSYSPPTLAILNSYWKAWSLAVVLAAFNPTTIGSLGWGKYATLRALMEMCITNTFHYPPPTMALKDEDLAKEAHMIEIERRQMLEYEALLAEQEKPSRVITEQSSHFLQTLTVFDPLGPARRPPPASLADLQSLNDILHLGHRLCRCRNPDFLLDVIQRQGTSQAMPWLADLVNSSDGSLCHLPVQCLCEFLLCDLVPMAEHSRQQKHQQLVNHLKNMLVVKEGPEGLAQCLEVLEYFMGRLGSHQACNRHQAIKALRLLLDEDEDEVNSNNWVLDRLPSLPHFSGLKSSIIVALRQACLSENDISTLRCYLRFLAEHAVKDADQQCLADLTVDMATVVVERNIITHMLLPSKGQQDCDEAHSSLAHLMEIFINHIISSRVPRRESYAWSHNQDHILVEWPTEECYLHILVVHASVLLLTYGQGRHHHLFKQLHEIWLGTERPRGRLTDTFEEAVLFPDWLKLKMIQSEAPGLVEAALADLEPPQLLLFAQNFGIPPSNMSKLLATLDRAVDHEPQAVAEALQDRSYMVQLVRVQHHLGAKNGHTFLHFLDPSNQAPPEELPESLEIVVRRPLPLQTQKAPEPKAVSALLPSLFSEDGHEARAAFSLIHKTVCNELSEGDSDLLLSILHHVVREIRNRPSFAHYALARPLLLWPLVRLAVSTRPNPAVREALAQLAEQLKCTNTPMTHMLASTDRQPKFRASRATVAEEATQRLLCQQTNESTGHLLDSLATLETVPIEQQMQLLFGRGHTTCRPYLLTLLTHGSTWSTLHNCMTHLLRKADPSYDPGAVLDFLWALIGNPKLWQGREKRPSKHQVRDDILGLSLEQTCVLLEYVLEEALVVGGQELSDGRVALLLQCLSLEYLRPMVRHLAAYLQSADKAAVSQQLLLQLYLAMPVLINELNDCEKDLLIEGTNLGACALDISSHTLLSALASSAGPPKEWNRRSQDFELAARKMTATHPLLVLRQLPMLAASLQGRVHYESGVFRHRNHLIYFLQVLGLLEVLQPHIFQTEYALSLELILDSFFAMFQLHNQLKDVQIALSRTVALLQSFVSYDAQRALKYLQRHCQLLHDLHAAYPNVSGLQPLLAGLSLPARDGDEPEVLVAAAAVSAAEAQQPPTAMVGQIVGRLGRQQTDDVQQLALHELDLASSRRPAVLEGCVDVLAGLLLHPSIYNRNQAHMLLLRYLRHNPAAAAASVTTFIQCLESSNPDIQASAIEKIPEVVVCAQEYALTILKKLGKLGIEQGINTTPVIIRTVSLLQLQNGC</sequence>
<evidence type="ECO:0000259" key="2">
    <source>
        <dbReference type="Pfam" id="PF12432"/>
    </source>
</evidence>
<evidence type="ECO:0000313" key="7">
    <source>
        <dbReference type="Proteomes" id="UP000494165"/>
    </source>
</evidence>
<dbReference type="InterPro" id="IPR053966">
    <property type="entry name" value="INTS1_INTS2-bd"/>
</dbReference>
<dbReference type="Pfam" id="PF22927">
    <property type="entry name" value="INT1_R3"/>
    <property type="match status" value="1"/>
</dbReference>